<gene>
    <name evidence="1" type="ORF">Tci_380467</name>
</gene>
<organism evidence="1">
    <name type="scientific">Tanacetum cinerariifolium</name>
    <name type="common">Dalmatian daisy</name>
    <name type="synonym">Chrysanthemum cinerariifolium</name>
    <dbReference type="NCBI Taxonomy" id="118510"/>
    <lineage>
        <taxon>Eukaryota</taxon>
        <taxon>Viridiplantae</taxon>
        <taxon>Streptophyta</taxon>
        <taxon>Embryophyta</taxon>
        <taxon>Tracheophyta</taxon>
        <taxon>Spermatophyta</taxon>
        <taxon>Magnoliopsida</taxon>
        <taxon>eudicotyledons</taxon>
        <taxon>Gunneridae</taxon>
        <taxon>Pentapetalae</taxon>
        <taxon>asterids</taxon>
        <taxon>campanulids</taxon>
        <taxon>Asterales</taxon>
        <taxon>Asteraceae</taxon>
        <taxon>Asteroideae</taxon>
        <taxon>Anthemideae</taxon>
        <taxon>Anthemidinae</taxon>
        <taxon>Tanacetum</taxon>
    </lineage>
</organism>
<sequence length="86" mass="9763">MPELMRDVLYVRMLMEHHNDDGVMVFTSQKTYELGEFILALGLHTREEMESLGFARDSVLRLCHKMMCNTPKLSGSGILGSERATS</sequence>
<dbReference type="EMBL" id="BKCJ010150704">
    <property type="protein sequence ID" value="GEY08493.1"/>
    <property type="molecule type" value="Genomic_DNA"/>
</dbReference>
<protein>
    <submittedName>
        <fullName evidence="1">Uncharacterized protein</fullName>
    </submittedName>
</protein>
<proteinExistence type="predicted"/>
<comment type="caution">
    <text evidence="1">The sequence shown here is derived from an EMBL/GenBank/DDBJ whole genome shotgun (WGS) entry which is preliminary data.</text>
</comment>
<evidence type="ECO:0000313" key="1">
    <source>
        <dbReference type="EMBL" id="GEY08493.1"/>
    </source>
</evidence>
<accession>A0A699HD92</accession>
<dbReference type="AlphaFoldDB" id="A0A699HD92"/>
<name>A0A699HD92_TANCI</name>
<reference evidence="1" key="1">
    <citation type="journal article" date="2019" name="Sci. Rep.">
        <title>Draft genome of Tanacetum cinerariifolium, the natural source of mosquito coil.</title>
        <authorList>
            <person name="Yamashiro T."/>
            <person name="Shiraishi A."/>
            <person name="Satake H."/>
            <person name="Nakayama K."/>
        </authorList>
    </citation>
    <scope>NUCLEOTIDE SEQUENCE</scope>
</reference>